<evidence type="ECO:0000256" key="8">
    <source>
        <dbReference type="SAM" id="MobiDB-lite"/>
    </source>
</evidence>
<dbReference type="SUPFAM" id="SSF46915">
    <property type="entry name" value="Polynucleotide phosphorylase/guanosine pentaphosphate synthase (PNPase/GPSI), domain 3"/>
    <property type="match status" value="1"/>
</dbReference>
<dbReference type="EC" id="2.7.7.8" evidence="2 6"/>
<dbReference type="PANTHER" id="PTHR11252:SF0">
    <property type="entry name" value="POLYRIBONUCLEOTIDE NUCLEOTIDYLTRANSFERASE 1, MITOCHONDRIAL"/>
    <property type="match status" value="1"/>
</dbReference>
<evidence type="ECO:0000256" key="1">
    <source>
        <dbReference type="ARBA" id="ARBA00007404"/>
    </source>
</evidence>
<dbReference type="InterPro" id="IPR015847">
    <property type="entry name" value="ExoRNase_PH_dom2"/>
</dbReference>
<dbReference type="Gene3D" id="3.30.230.70">
    <property type="entry name" value="GHMP Kinase, N-terminal domain"/>
    <property type="match status" value="2"/>
</dbReference>
<comment type="caution">
    <text evidence="10">The sequence shown here is derived from an EMBL/GenBank/DDBJ whole genome shotgun (WGS) entry which is preliminary data.</text>
</comment>
<dbReference type="InterPro" id="IPR012340">
    <property type="entry name" value="NA-bd_OB-fold"/>
</dbReference>
<dbReference type="PROSITE" id="PS50084">
    <property type="entry name" value="KH_TYPE_1"/>
    <property type="match status" value="1"/>
</dbReference>
<dbReference type="Gene3D" id="3.30.1370.10">
    <property type="entry name" value="K Homology domain, type 1"/>
    <property type="match status" value="1"/>
</dbReference>
<dbReference type="Pfam" id="PF01138">
    <property type="entry name" value="RNase_PH"/>
    <property type="match status" value="2"/>
</dbReference>
<evidence type="ECO:0000256" key="2">
    <source>
        <dbReference type="ARBA" id="ARBA00012416"/>
    </source>
</evidence>
<dbReference type="PROSITE" id="PS50126">
    <property type="entry name" value="S1"/>
    <property type="match status" value="1"/>
</dbReference>
<dbReference type="InterPro" id="IPR036612">
    <property type="entry name" value="KH_dom_type_1_sf"/>
</dbReference>
<reference evidence="11" key="1">
    <citation type="submission" date="2017-09" db="EMBL/GenBank/DDBJ databases">
        <title>Depth-based differentiation of microbial function through sediment-hosted aquifers and enrichment of novel symbionts in the deep terrestrial subsurface.</title>
        <authorList>
            <person name="Probst A.J."/>
            <person name="Ladd B."/>
            <person name="Jarett J.K."/>
            <person name="Geller-Mcgrath D.E."/>
            <person name="Sieber C.M.K."/>
            <person name="Emerson J.B."/>
            <person name="Anantharaman K."/>
            <person name="Thomas B.C."/>
            <person name="Malmstrom R."/>
            <person name="Stieglmeier M."/>
            <person name="Klingl A."/>
            <person name="Woyke T."/>
            <person name="Ryan C.M."/>
            <person name="Banfield J.F."/>
        </authorList>
    </citation>
    <scope>NUCLEOTIDE SEQUENCE [LARGE SCALE GENOMIC DNA]</scope>
</reference>
<dbReference type="Pfam" id="PF03725">
    <property type="entry name" value="RNase_PH_C"/>
    <property type="match status" value="1"/>
</dbReference>
<dbReference type="PIRSF" id="PIRSF005499">
    <property type="entry name" value="PNPase"/>
    <property type="match status" value="1"/>
</dbReference>
<dbReference type="InterPro" id="IPR036456">
    <property type="entry name" value="PNPase_PH_RNA-bd_sf"/>
</dbReference>
<evidence type="ECO:0000256" key="5">
    <source>
        <dbReference type="ARBA" id="ARBA00022884"/>
    </source>
</evidence>
<dbReference type="GO" id="GO:0006396">
    <property type="term" value="P:RNA processing"/>
    <property type="evidence" value="ECO:0007669"/>
    <property type="project" value="InterPro"/>
</dbReference>
<dbReference type="GO" id="GO:0000175">
    <property type="term" value="F:3'-5'-RNA exonuclease activity"/>
    <property type="evidence" value="ECO:0007669"/>
    <property type="project" value="TreeGrafter"/>
</dbReference>
<dbReference type="SUPFAM" id="SSF54791">
    <property type="entry name" value="Eukaryotic type KH-domain (KH-domain type I)"/>
    <property type="match status" value="1"/>
</dbReference>
<evidence type="ECO:0000313" key="11">
    <source>
        <dbReference type="Proteomes" id="UP000229336"/>
    </source>
</evidence>
<protein>
    <recommendedName>
        <fullName evidence="2 6">Polyribonucleotide nucleotidyltransferase</fullName>
        <ecNumber evidence="2 6">2.7.7.8</ecNumber>
    </recommendedName>
</protein>
<evidence type="ECO:0000256" key="6">
    <source>
        <dbReference type="NCBIfam" id="TIGR03591"/>
    </source>
</evidence>
<dbReference type="Gene3D" id="2.40.50.140">
    <property type="entry name" value="Nucleic acid-binding proteins"/>
    <property type="match status" value="1"/>
</dbReference>
<name>A0A2M7TTU7_9BACT</name>
<comment type="similarity">
    <text evidence="1">Belongs to the polyribonucleotide nucleotidyltransferase family.</text>
</comment>
<accession>A0A2M7TTU7</accession>
<dbReference type="NCBIfam" id="NF008805">
    <property type="entry name" value="PRK11824.1"/>
    <property type="match status" value="1"/>
</dbReference>
<dbReference type="SMART" id="SM00316">
    <property type="entry name" value="S1"/>
    <property type="match status" value="1"/>
</dbReference>
<evidence type="ECO:0000256" key="3">
    <source>
        <dbReference type="ARBA" id="ARBA00022679"/>
    </source>
</evidence>
<dbReference type="InterPro" id="IPR020568">
    <property type="entry name" value="Ribosomal_Su5_D2-typ_SF"/>
</dbReference>
<dbReference type="AlphaFoldDB" id="A0A2M7TTU7"/>
<dbReference type="SUPFAM" id="SSF54211">
    <property type="entry name" value="Ribosomal protein S5 domain 2-like"/>
    <property type="match status" value="2"/>
</dbReference>
<dbReference type="EMBL" id="PFNX01000024">
    <property type="protein sequence ID" value="PIZ60597.1"/>
    <property type="molecule type" value="Genomic_DNA"/>
</dbReference>
<dbReference type="InterPro" id="IPR012162">
    <property type="entry name" value="PNPase"/>
</dbReference>
<dbReference type="GO" id="GO:0004654">
    <property type="term" value="F:polyribonucleotide nucleotidyltransferase activity"/>
    <property type="evidence" value="ECO:0007669"/>
    <property type="project" value="UniProtKB-UniRule"/>
</dbReference>
<dbReference type="CDD" id="cd02393">
    <property type="entry name" value="KH-I_PNPase"/>
    <property type="match status" value="1"/>
</dbReference>
<dbReference type="FunFam" id="3.30.1370.10:FF:000001">
    <property type="entry name" value="Polyribonucleotide nucleotidyltransferase"/>
    <property type="match status" value="1"/>
</dbReference>
<feature type="region of interest" description="Disordered" evidence="8">
    <location>
        <begin position="695"/>
        <end position="730"/>
    </location>
</feature>
<evidence type="ECO:0000313" key="10">
    <source>
        <dbReference type="EMBL" id="PIZ60597.1"/>
    </source>
</evidence>
<evidence type="ECO:0000259" key="9">
    <source>
        <dbReference type="PROSITE" id="PS50126"/>
    </source>
</evidence>
<keyword evidence="3 10" id="KW-0808">Transferase</keyword>
<dbReference type="InterPro" id="IPR003029">
    <property type="entry name" value="S1_domain"/>
</dbReference>
<dbReference type="CDD" id="cd11364">
    <property type="entry name" value="RNase_PH_PNPase_2"/>
    <property type="match status" value="1"/>
</dbReference>
<dbReference type="InterPro" id="IPR004088">
    <property type="entry name" value="KH_dom_type_1"/>
</dbReference>
<dbReference type="SUPFAM" id="SSF50249">
    <property type="entry name" value="Nucleic acid-binding proteins"/>
    <property type="match status" value="1"/>
</dbReference>
<dbReference type="GO" id="GO:0005829">
    <property type="term" value="C:cytosol"/>
    <property type="evidence" value="ECO:0007669"/>
    <property type="project" value="TreeGrafter"/>
</dbReference>
<dbReference type="InterPro" id="IPR004087">
    <property type="entry name" value="KH_dom"/>
</dbReference>
<dbReference type="SMART" id="SM00322">
    <property type="entry name" value="KH"/>
    <property type="match status" value="1"/>
</dbReference>
<dbReference type="GO" id="GO:0006402">
    <property type="term" value="P:mRNA catabolic process"/>
    <property type="evidence" value="ECO:0007669"/>
    <property type="project" value="UniProtKB-UniRule"/>
</dbReference>
<dbReference type="PANTHER" id="PTHR11252">
    <property type="entry name" value="POLYRIBONUCLEOTIDE NUCLEOTIDYLTRANSFERASE"/>
    <property type="match status" value="1"/>
</dbReference>
<dbReference type="Pfam" id="PF00013">
    <property type="entry name" value="KH_1"/>
    <property type="match status" value="1"/>
</dbReference>
<dbReference type="GO" id="GO:0003723">
    <property type="term" value="F:RNA binding"/>
    <property type="evidence" value="ECO:0007669"/>
    <property type="project" value="UniProtKB-UniRule"/>
</dbReference>
<dbReference type="NCBIfam" id="TIGR03591">
    <property type="entry name" value="polynuc_phos"/>
    <property type="match status" value="1"/>
</dbReference>
<dbReference type="InterPro" id="IPR001247">
    <property type="entry name" value="ExoRNase_PH_dom1"/>
</dbReference>
<dbReference type="FunFam" id="3.30.230.70:FF:000001">
    <property type="entry name" value="Polyribonucleotide nucleotidyltransferase"/>
    <property type="match status" value="1"/>
</dbReference>
<keyword evidence="5 7" id="KW-0694">RNA-binding</keyword>
<evidence type="ECO:0000256" key="7">
    <source>
        <dbReference type="PROSITE-ProRule" id="PRU00117"/>
    </source>
</evidence>
<feature type="domain" description="S1 motif" evidence="9">
    <location>
        <begin position="623"/>
        <end position="691"/>
    </location>
</feature>
<sequence>MDNFSFDLKLSADKIIKLESGKLAPQANGAVLATYGKTVVLATVVLGVVDKTKDYFPLSVEFNDKLYAGGFIKGGKWIKREGGPSDTAILFGRIIDRSIRPLFPTGFKREVQVMATVLSNDKSNDVVIPAFIAVSAALMLSDIPFNGPVSAIRLGEKDGSLFLFPTNSEQEKSKFDLLVCQDPEGINMIEAEAKIVDNDTLLKAIELGIKTGKEINAQLIDFAKKHGKTKVEFENLSPNSDLISQIEKLIKPNLAAFMENGTDGDHMAAEDKIKEIVLNNYQTQLESGEIEAGVLIEAVDILVRQSLREKTLQGLRYDHRKIDELRPLNVEVDVLPCTHGSALFERGLTQALTITTLGSLAEQQTLQNSNGETSKRYIHYYSAAPFSTGQTGRTGRPGRREIGHGALAEKALLPVIPSIEEFPYTIALTSEVLSQNGSSSMASTCGSTMSLMAAGVPIKDLVAGISVGMISDDKKYVLLTDIAGIEDHCGDMDFKITGTRTGITAIQLDIKRLGLSFNMIRDTFAASTTARLQILDKMTLVLAAPRKELSVYAPKIKLITLPEDKIGEVIGSGGKTIKALMEKFAVQIDIDDDGRASICSQDITKIDACVFQIESMIRDINIGEEFDGVVTRVEAFGAFVEFLPGREALLHVSEMTGGFLSDPSTVIKLGDKIHVRVSGFNDNHQIKLAAPEFKAAHPGSPDAFPGRPRPDFDRSRQAFRNFSLPSRPRR</sequence>
<keyword evidence="4" id="KW-0548">Nucleotidyltransferase</keyword>
<proteinExistence type="inferred from homology"/>
<dbReference type="InterPro" id="IPR027408">
    <property type="entry name" value="PNPase/RNase_PH_dom_sf"/>
</dbReference>
<dbReference type="SUPFAM" id="SSF55666">
    <property type="entry name" value="Ribonuclease PH domain 2-like"/>
    <property type="match status" value="2"/>
</dbReference>
<organism evidence="10 11">
    <name type="scientific">Candidatus Shapirobacteria bacterium CG_4_10_14_0_2_um_filter_40_12</name>
    <dbReference type="NCBI Taxonomy" id="1974871"/>
    <lineage>
        <taxon>Bacteria</taxon>
        <taxon>Candidatus Shapironibacteriota</taxon>
    </lineage>
</organism>
<dbReference type="Pfam" id="PF00575">
    <property type="entry name" value="S1"/>
    <property type="match status" value="1"/>
</dbReference>
<evidence type="ECO:0000256" key="4">
    <source>
        <dbReference type="ARBA" id="ARBA00022695"/>
    </source>
</evidence>
<gene>
    <name evidence="10" type="ORF">COY20_01045</name>
</gene>
<dbReference type="Proteomes" id="UP000229336">
    <property type="component" value="Unassembled WGS sequence"/>
</dbReference>
<dbReference type="InterPro" id="IPR036345">
    <property type="entry name" value="ExoRNase_PH_dom2_sf"/>
</dbReference>